<sequence>MPQRIAAKRVDNMGCRGWVFDPETGERVSVSVEAQGGSLILREGGAAARSINPQCLYPVERLRGAEVYALKGVRGFRLGLVDVDDELVEARLPEFSLRESGNFHPAFLVFTAMSMLAVMGMILVAP</sequence>
<feature type="transmembrane region" description="Helical" evidence="1">
    <location>
        <begin position="106"/>
        <end position="125"/>
    </location>
</feature>
<evidence type="ECO:0000256" key="1">
    <source>
        <dbReference type="SAM" id="Phobius"/>
    </source>
</evidence>
<keyword evidence="1" id="KW-0812">Transmembrane</keyword>
<keyword evidence="1" id="KW-1133">Transmembrane helix</keyword>
<protein>
    <submittedName>
        <fullName evidence="2">Uncharacterized protein</fullName>
    </submittedName>
</protein>
<evidence type="ECO:0000313" key="3">
    <source>
        <dbReference type="Proteomes" id="UP000824621"/>
    </source>
</evidence>
<gene>
    <name evidence="2" type="ORF">KCN53_02540</name>
</gene>
<dbReference type="RefSeq" id="WP_143712177.1">
    <property type="nucleotide sequence ID" value="NZ_JAGSGB010000001.1"/>
</dbReference>
<comment type="caution">
    <text evidence="2">The sequence shown here is derived from an EMBL/GenBank/DDBJ whole genome shotgun (WGS) entry which is preliminary data.</text>
</comment>
<organism evidence="2 3">
    <name type="scientific">Pacificimonas aurantium</name>
    <dbReference type="NCBI Taxonomy" id="1250540"/>
    <lineage>
        <taxon>Bacteria</taxon>
        <taxon>Pseudomonadati</taxon>
        <taxon>Pseudomonadota</taxon>
        <taxon>Alphaproteobacteria</taxon>
        <taxon>Sphingomonadales</taxon>
        <taxon>Sphingosinicellaceae</taxon>
        <taxon>Pacificimonas</taxon>
    </lineage>
</organism>
<proteinExistence type="predicted"/>
<name>A0ABS7WHS1_9SPHN</name>
<reference evidence="2 3" key="1">
    <citation type="submission" date="2021-04" db="EMBL/GenBank/DDBJ databases">
        <authorList>
            <person name="Pira H."/>
            <person name="Risdian C."/>
            <person name="Wink J."/>
        </authorList>
    </citation>
    <scope>NUCLEOTIDE SEQUENCE [LARGE SCALE GENOMIC DNA]</scope>
    <source>
        <strain evidence="2 3">DSM 107782</strain>
    </source>
</reference>
<dbReference type="EMBL" id="JAGSGB010000001">
    <property type="protein sequence ID" value="MBZ6377509.1"/>
    <property type="molecule type" value="Genomic_DNA"/>
</dbReference>
<evidence type="ECO:0000313" key="2">
    <source>
        <dbReference type="EMBL" id="MBZ6377509.1"/>
    </source>
</evidence>
<keyword evidence="3" id="KW-1185">Reference proteome</keyword>
<accession>A0ABS7WHS1</accession>
<keyword evidence="1" id="KW-0472">Membrane</keyword>
<dbReference type="Proteomes" id="UP000824621">
    <property type="component" value="Unassembled WGS sequence"/>
</dbReference>